<comment type="caution">
    <text evidence="2">The sequence shown here is derived from an EMBL/GenBank/DDBJ whole genome shotgun (WGS) entry which is preliminary data.</text>
</comment>
<feature type="transmembrane region" description="Helical" evidence="1">
    <location>
        <begin position="74"/>
        <end position="96"/>
    </location>
</feature>
<feature type="transmembrane region" description="Helical" evidence="1">
    <location>
        <begin position="12"/>
        <end position="31"/>
    </location>
</feature>
<dbReference type="RefSeq" id="WP_106145649.1">
    <property type="nucleotide sequence ID" value="NZ_PVYX01000002.1"/>
</dbReference>
<dbReference type="Proteomes" id="UP000237640">
    <property type="component" value="Unassembled WGS sequence"/>
</dbReference>
<name>A0A2T0MA23_9FLAO</name>
<sequence>MEVQQPKTGKFSLNYGLILGGISLVFGVLLYTQDLHTSQSPGIMIFGIVIAAIVTFLGIQAFKKANGGYLSLGEALKIGAGVALISAIVAIIYNLVLVNVLDPDAPSKIMDARLGPALESGEITQEQFDQQKEQSINFWWMGYPIILIFNILIGLVLGLISGLILKKAKPAY</sequence>
<keyword evidence="1" id="KW-1133">Transmembrane helix</keyword>
<feature type="transmembrane region" description="Helical" evidence="1">
    <location>
        <begin position="43"/>
        <end position="62"/>
    </location>
</feature>
<keyword evidence="1" id="KW-0472">Membrane</keyword>
<dbReference type="Pfam" id="PF13858">
    <property type="entry name" value="DUF4199"/>
    <property type="match status" value="1"/>
</dbReference>
<accession>A0A2T0MA23</accession>
<gene>
    <name evidence="2" type="ORF">CLV81_2764</name>
</gene>
<reference evidence="2 3" key="1">
    <citation type="submission" date="2018-03" db="EMBL/GenBank/DDBJ databases">
        <title>Genomic Encyclopedia of Archaeal and Bacterial Type Strains, Phase II (KMG-II): from individual species to whole genera.</title>
        <authorList>
            <person name="Goeker M."/>
        </authorList>
    </citation>
    <scope>NUCLEOTIDE SEQUENCE [LARGE SCALE GENOMIC DNA]</scope>
    <source>
        <strain evidence="2 3">DSM 25027</strain>
    </source>
</reference>
<dbReference type="AlphaFoldDB" id="A0A2T0MA23"/>
<evidence type="ECO:0000313" key="3">
    <source>
        <dbReference type="Proteomes" id="UP000237640"/>
    </source>
</evidence>
<evidence type="ECO:0000256" key="1">
    <source>
        <dbReference type="SAM" id="Phobius"/>
    </source>
</evidence>
<dbReference type="OrthoDB" id="1122768at2"/>
<protein>
    <submittedName>
        <fullName evidence="2">Uncharacterized protein DUF4199</fullName>
    </submittedName>
</protein>
<keyword evidence="1" id="KW-0812">Transmembrane</keyword>
<evidence type="ECO:0000313" key="2">
    <source>
        <dbReference type="EMBL" id="PRX54364.1"/>
    </source>
</evidence>
<organism evidence="2 3">
    <name type="scientific">Flagellimonas meridianipacifica</name>
    <dbReference type="NCBI Taxonomy" id="1080225"/>
    <lineage>
        <taxon>Bacteria</taxon>
        <taxon>Pseudomonadati</taxon>
        <taxon>Bacteroidota</taxon>
        <taxon>Flavobacteriia</taxon>
        <taxon>Flavobacteriales</taxon>
        <taxon>Flavobacteriaceae</taxon>
        <taxon>Flagellimonas</taxon>
    </lineage>
</organism>
<dbReference type="EMBL" id="PVYX01000002">
    <property type="protein sequence ID" value="PRX54364.1"/>
    <property type="molecule type" value="Genomic_DNA"/>
</dbReference>
<dbReference type="InterPro" id="IPR025250">
    <property type="entry name" value="DUF4199"/>
</dbReference>
<proteinExistence type="predicted"/>
<feature type="transmembrane region" description="Helical" evidence="1">
    <location>
        <begin position="138"/>
        <end position="165"/>
    </location>
</feature>
<keyword evidence="3" id="KW-1185">Reference proteome</keyword>